<dbReference type="InterPro" id="IPR002109">
    <property type="entry name" value="Glutaredoxin"/>
</dbReference>
<dbReference type="CDD" id="cd02976">
    <property type="entry name" value="NrdH"/>
    <property type="match status" value="1"/>
</dbReference>
<reference evidence="2 3" key="1">
    <citation type="submission" date="2017-03" db="EMBL/GenBank/DDBJ databases">
        <title>Maternal inheritance of bifidobacteria.</title>
        <authorList>
            <person name="Lugli G.A."/>
            <person name="Duranti S."/>
            <person name="Milani C."/>
            <person name="Mancabelli L."/>
        </authorList>
    </citation>
    <scope>NUCLEOTIDE SEQUENCE [LARGE SCALE GENOMIC DNA]</scope>
    <source>
        <strain evidence="2 3">1899B</strain>
    </source>
</reference>
<protein>
    <submittedName>
        <fullName evidence="2">NrdH-redoxin</fullName>
    </submittedName>
</protein>
<name>A0A1V8PPJ5_9BIFI</name>
<evidence type="ECO:0000313" key="2">
    <source>
        <dbReference type="EMBL" id="OQM50596.1"/>
    </source>
</evidence>
<comment type="caution">
    <text evidence="2">The sequence shown here is derived from an EMBL/GenBank/DDBJ whole genome shotgun (WGS) entry which is preliminary data.</text>
</comment>
<dbReference type="Gene3D" id="3.40.30.10">
    <property type="entry name" value="Glutaredoxin"/>
    <property type="match status" value="1"/>
</dbReference>
<accession>A0A1V8PPJ5</accession>
<gene>
    <name evidence="2" type="ORF">B5782_0543</name>
</gene>
<evidence type="ECO:0000313" key="3">
    <source>
        <dbReference type="Proteomes" id="UP000192666"/>
    </source>
</evidence>
<dbReference type="Pfam" id="PF00462">
    <property type="entry name" value="Glutaredoxin"/>
    <property type="match status" value="1"/>
</dbReference>
<dbReference type="PROSITE" id="PS51354">
    <property type="entry name" value="GLUTAREDOXIN_2"/>
    <property type="match status" value="1"/>
</dbReference>
<dbReference type="InterPro" id="IPR036249">
    <property type="entry name" value="Thioredoxin-like_sf"/>
</dbReference>
<dbReference type="Proteomes" id="UP000192666">
    <property type="component" value="Unassembled WGS sequence"/>
</dbReference>
<dbReference type="RefSeq" id="WP_080788322.1">
    <property type="nucleotide sequence ID" value="NZ_JAQEKW010000001.1"/>
</dbReference>
<dbReference type="EMBL" id="NAQA01000003">
    <property type="protein sequence ID" value="OQM50596.1"/>
    <property type="molecule type" value="Genomic_DNA"/>
</dbReference>
<organism evidence="2 3">
    <name type="scientific">Bifidobacterium catenulatum</name>
    <dbReference type="NCBI Taxonomy" id="1686"/>
    <lineage>
        <taxon>Bacteria</taxon>
        <taxon>Bacillati</taxon>
        <taxon>Actinomycetota</taxon>
        <taxon>Actinomycetes</taxon>
        <taxon>Bifidobacteriales</taxon>
        <taxon>Bifidobacteriaceae</taxon>
        <taxon>Bifidobacterium</taxon>
    </lineage>
</organism>
<evidence type="ECO:0000259" key="1">
    <source>
        <dbReference type="Pfam" id="PF00462"/>
    </source>
</evidence>
<dbReference type="AlphaFoldDB" id="A0A1V8PPJ5"/>
<feature type="domain" description="Glutaredoxin" evidence="1">
    <location>
        <begin position="18"/>
        <end position="69"/>
    </location>
</feature>
<proteinExistence type="predicted"/>
<dbReference type="SUPFAM" id="SSF52833">
    <property type="entry name" value="Thioredoxin-like"/>
    <property type="match status" value="1"/>
</dbReference>
<sequence>MYELAIAVRCLASPPFDLYGADWCGDCRRAKAALDRFGVAYNLHDIEHEDGAAEKAIAISGQQHIPVIRFAADGSWLVEPSVTQLQAKCKELGLI</sequence>